<accession>A0A182QK26</accession>
<protein>
    <submittedName>
        <fullName evidence="2">Uncharacterized protein</fullName>
    </submittedName>
</protein>
<dbReference type="EMBL" id="AXCN02000461">
    <property type="status" value="NOT_ANNOTATED_CDS"/>
    <property type="molecule type" value="Genomic_DNA"/>
</dbReference>
<dbReference type="VEuPathDB" id="VectorBase:AFAF011844"/>
<sequence length="282" mass="30993">MIGESPDTFLPQSLARWEELEPSAAVAMGFTGKLLFPLLGAVLLCGVVLASESAYDDVNSLPTEEKRRIIRELLRAQRDIRSALLKIHYSLNGEELDADGSEDPYWQGCWDKDLAGYRTEVEGKMSALTDALQQAHQMIDELNDRIKYNWYGPHKPGGGFGGGYGEYGPGPGGYGPEYGHGGYESGGYGGPGPFPTRPPLTTTPETTSWRPTTEPAPYVPEGDDDDDDYYARRRPGHRRYGRELEVNGGEATKVEPNEDKPVDPIEESAVAEALDQLVEEKP</sequence>
<name>A0A182QK26_9DIPT</name>
<feature type="compositionally biased region" description="Low complexity" evidence="1">
    <location>
        <begin position="199"/>
        <end position="215"/>
    </location>
</feature>
<feature type="region of interest" description="Disordered" evidence="1">
    <location>
        <begin position="184"/>
        <end position="265"/>
    </location>
</feature>
<proteinExistence type="predicted"/>
<keyword evidence="3" id="KW-1185">Reference proteome</keyword>
<dbReference type="AlphaFoldDB" id="A0A182QK26"/>
<dbReference type="Proteomes" id="UP000075886">
    <property type="component" value="Unassembled WGS sequence"/>
</dbReference>
<evidence type="ECO:0000313" key="3">
    <source>
        <dbReference type="Proteomes" id="UP000075886"/>
    </source>
</evidence>
<evidence type="ECO:0000256" key="1">
    <source>
        <dbReference type="SAM" id="MobiDB-lite"/>
    </source>
</evidence>
<reference evidence="3" key="1">
    <citation type="submission" date="2014-01" db="EMBL/GenBank/DDBJ databases">
        <title>The Genome Sequence of Anopheles farauti FAR1 (V2).</title>
        <authorList>
            <consortium name="The Broad Institute Genomics Platform"/>
            <person name="Neafsey D.E."/>
            <person name="Besansky N."/>
            <person name="Howell P."/>
            <person name="Walton C."/>
            <person name="Young S.K."/>
            <person name="Zeng Q."/>
            <person name="Gargeya S."/>
            <person name="Fitzgerald M."/>
            <person name="Haas B."/>
            <person name="Abouelleil A."/>
            <person name="Allen A.W."/>
            <person name="Alvarado L."/>
            <person name="Arachchi H.M."/>
            <person name="Berlin A.M."/>
            <person name="Chapman S.B."/>
            <person name="Gainer-Dewar J."/>
            <person name="Goldberg J."/>
            <person name="Griggs A."/>
            <person name="Gujja S."/>
            <person name="Hansen M."/>
            <person name="Howarth C."/>
            <person name="Imamovic A."/>
            <person name="Ireland A."/>
            <person name="Larimer J."/>
            <person name="McCowan C."/>
            <person name="Murphy C."/>
            <person name="Pearson M."/>
            <person name="Poon T.W."/>
            <person name="Priest M."/>
            <person name="Roberts A."/>
            <person name="Saif S."/>
            <person name="Shea T."/>
            <person name="Sisk P."/>
            <person name="Sykes S."/>
            <person name="Wortman J."/>
            <person name="Nusbaum C."/>
            <person name="Birren B."/>
        </authorList>
    </citation>
    <scope>NUCLEOTIDE SEQUENCE [LARGE SCALE GENOMIC DNA]</scope>
    <source>
        <strain evidence="3">FAR1</strain>
    </source>
</reference>
<feature type="compositionally biased region" description="Basic and acidic residues" evidence="1">
    <location>
        <begin position="252"/>
        <end position="263"/>
    </location>
</feature>
<reference evidence="2" key="2">
    <citation type="submission" date="2020-05" db="UniProtKB">
        <authorList>
            <consortium name="EnsemblMetazoa"/>
        </authorList>
    </citation>
    <scope>IDENTIFICATION</scope>
    <source>
        <strain evidence="2">FAR1</strain>
    </source>
</reference>
<dbReference type="EnsemblMetazoa" id="AFAF011844-RA">
    <property type="protein sequence ID" value="AFAF011844-PA"/>
    <property type="gene ID" value="AFAF011844"/>
</dbReference>
<evidence type="ECO:0000313" key="2">
    <source>
        <dbReference type="EnsemblMetazoa" id="AFAF011844-PA"/>
    </source>
</evidence>
<organism evidence="2 3">
    <name type="scientific">Anopheles farauti</name>
    <dbReference type="NCBI Taxonomy" id="69004"/>
    <lineage>
        <taxon>Eukaryota</taxon>
        <taxon>Metazoa</taxon>
        <taxon>Ecdysozoa</taxon>
        <taxon>Arthropoda</taxon>
        <taxon>Hexapoda</taxon>
        <taxon>Insecta</taxon>
        <taxon>Pterygota</taxon>
        <taxon>Neoptera</taxon>
        <taxon>Endopterygota</taxon>
        <taxon>Diptera</taxon>
        <taxon>Nematocera</taxon>
        <taxon>Culicoidea</taxon>
        <taxon>Culicidae</taxon>
        <taxon>Anophelinae</taxon>
        <taxon>Anopheles</taxon>
    </lineage>
</organism>